<evidence type="ECO:0000256" key="4">
    <source>
        <dbReference type="ARBA" id="ARBA00023163"/>
    </source>
</evidence>
<accession>A0A4R1HFJ8</accession>
<dbReference type="Gene3D" id="1.10.1740.10">
    <property type="match status" value="1"/>
</dbReference>
<evidence type="ECO:0000313" key="8">
    <source>
        <dbReference type="Proteomes" id="UP000295030"/>
    </source>
</evidence>
<proteinExistence type="inferred from homology"/>
<dbReference type="InterPro" id="IPR014284">
    <property type="entry name" value="RNA_pol_sigma-70_dom"/>
</dbReference>
<dbReference type="Gene3D" id="1.10.10.10">
    <property type="entry name" value="Winged helix-like DNA-binding domain superfamily/Winged helix DNA-binding domain"/>
    <property type="match status" value="1"/>
</dbReference>
<comment type="caution">
    <text evidence="7">The sequence shown here is derived from an EMBL/GenBank/DDBJ whole genome shotgun (WGS) entry which is preliminary data.</text>
</comment>
<evidence type="ECO:0000313" key="7">
    <source>
        <dbReference type="EMBL" id="TCK19581.1"/>
    </source>
</evidence>
<dbReference type="AlphaFoldDB" id="A0A4R1HFJ8"/>
<dbReference type="Proteomes" id="UP000295030">
    <property type="component" value="Unassembled WGS sequence"/>
</dbReference>
<comment type="similarity">
    <text evidence="1">Belongs to the sigma-70 factor family. ECF subfamily.</text>
</comment>
<sequence length="180" mass="20284">MTSFAAMGRTMNKVLNHWLGDLYRRHHHDLVRFAARLVGDRDAGEEVVQNAYLRLAGRPAQAVAIEHPKTYAFTATRTAAIDFTARRHAEWLHRVDIEEIDGLAASGDATGALHHRRRIVRLAVLLNELPAACQTAFVMNKLEGRSHREIAAHLGISVSMVEKHVLRALTHCRDLMRDDE</sequence>
<dbReference type="SUPFAM" id="SSF88946">
    <property type="entry name" value="Sigma2 domain of RNA polymerase sigma factors"/>
    <property type="match status" value="1"/>
</dbReference>
<dbReference type="GO" id="GO:0003677">
    <property type="term" value="F:DNA binding"/>
    <property type="evidence" value="ECO:0007669"/>
    <property type="project" value="InterPro"/>
</dbReference>
<evidence type="ECO:0000256" key="2">
    <source>
        <dbReference type="ARBA" id="ARBA00023015"/>
    </source>
</evidence>
<evidence type="ECO:0000256" key="1">
    <source>
        <dbReference type="ARBA" id="ARBA00010641"/>
    </source>
</evidence>
<dbReference type="InterPro" id="IPR039425">
    <property type="entry name" value="RNA_pol_sigma-70-like"/>
</dbReference>
<dbReference type="PANTHER" id="PTHR43133">
    <property type="entry name" value="RNA POLYMERASE ECF-TYPE SIGMA FACTO"/>
    <property type="match status" value="1"/>
</dbReference>
<organism evidence="7 8">
    <name type="scientific">Ancylobacter aquaticus</name>
    <dbReference type="NCBI Taxonomy" id="100"/>
    <lineage>
        <taxon>Bacteria</taxon>
        <taxon>Pseudomonadati</taxon>
        <taxon>Pseudomonadota</taxon>
        <taxon>Alphaproteobacteria</taxon>
        <taxon>Hyphomicrobiales</taxon>
        <taxon>Xanthobacteraceae</taxon>
        <taxon>Ancylobacter</taxon>
    </lineage>
</organism>
<dbReference type="InterPro" id="IPR013325">
    <property type="entry name" value="RNA_pol_sigma_r2"/>
</dbReference>
<feature type="domain" description="RNA polymerase sigma factor 70 region 4 type 2" evidence="6">
    <location>
        <begin position="121"/>
        <end position="172"/>
    </location>
</feature>
<evidence type="ECO:0000259" key="5">
    <source>
        <dbReference type="Pfam" id="PF04542"/>
    </source>
</evidence>
<dbReference type="InterPro" id="IPR013249">
    <property type="entry name" value="RNA_pol_sigma70_r4_t2"/>
</dbReference>
<evidence type="ECO:0000256" key="3">
    <source>
        <dbReference type="ARBA" id="ARBA00023082"/>
    </source>
</evidence>
<dbReference type="Pfam" id="PF08281">
    <property type="entry name" value="Sigma70_r4_2"/>
    <property type="match status" value="1"/>
</dbReference>
<dbReference type="InterPro" id="IPR013324">
    <property type="entry name" value="RNA_pol_sigma_r3/r4-like"/>
</dbReference>
<dbReference type="PANTHER" id="PTHR43133:SF63">
    <property type="entry name" value="RNA POLYMERASE SIGMA FACTOR FECI-RELATED"/>
    <property type="match status" value="1"/>
</dbReference>
<dbReference type="EMBL" id="SMFY01000005">
    <property type="protein sequence ID" value="TCK19581.1"/>
    <property type="molecule type" value="Genomic_DNA"/>
</dbReference>
<dbReference type="InterPro" id="IPR007627">
    <property type="entry name" value="RNA_pol_sigma70_r2"/>
</dbReference>
<keyword evidence="8" id="KW-1185">Reference proteome</keyword>
<evidence type="ECO:0000259" key="6">
    <source>
        <dbReference type="Pfam" id="PF08281"/>
    </source>
</evidence>
<keyword evidence="2" id="KW-0805">Transcription regulation</keyword>
<dbReference type="InterPro" id="IPR036388">
    <property type="entry name" value="WH-like_DNA-bd_sf"/>
</dbReference>
<keyword evidence="3" id="KW-0731">Sigma factor</keyword>
<feature type="domain" description="RNA polymerase sigma-70 region 2" evidence="5">
    <location>
        <begin position="22"/>
        <end position="87"/>
    </location>
</feature>
<dbReference type="GO" id="GO:0006352">
    <property type="term" value="P:DNA-templated transcription initiation"/>
    <property type="evidence" value="ECO:0007669"/>
    <property type="project" value="InterPro"/>
</dbReference>
<dbReference type="GO" id="GO:0016987">
    <property type="term" value="F:sigma factor activity"/>
    <property type="evidence" value="ECO:0007669"/>
    <property type="project" value="UniProtKB-KW"/>
</dbReference>
<gene>
    <name evidence="7" type="ORF">EV667_4013</name>
</gene>
<dbReference type="Pfam" id="PF04542">
    <property type="entry name" value="Sigma70_r2"/>
    <property type="match status" value="1"/>
</dbReference>
<name>A0A4R1HFJ8_ANCAQ</name>
<dbReference type="NCBIfam" id="TIGR02937">
    <property type="entry name" value="sigma70-ECF"/>
    <property type="match status" value="1"/>
</dbReference>
<reference evidence="7 8" key="1">
    <citation type="submission" date="2019-03" db="EMBL/GenBank/DDBJ databases">
        <title>Genomic Encyclopedia of Type Strains, Phase IV (KMG-IV): sequencing the most valuable type-strain genomes for metagenomic binning, comparative biology and taxonomic classification.</title>
        <authorList>
            <person name="Goeker M."/>
        </authorList>
    </citation>
    <scope>NUCLEOTIDE SEQUENCE [LARGE SCALE GENOMIC DNA]</scope>
    <source>
        <strain evidence="7 8">DSM 101</strain>
    </source>
</reference>
<protein>
    <submittedName>
        <fullName evidence="7">RNA polymerase sigma-70 factor (ECF subfamily)</fullName>
    </submittedName>
</protein>
<keyword evidence="4" id="KW-0804">Transcription</keyword>
<dbReference type="RefSeq" id="WP_245516286.1">
    <property type="nucleotide sequence ID" value="NZ_SMFY01000005.1"/>
</dbReference>
<dbReference type="SUPFAM" id="SSF88659">
    <property type="entry name" value="Sigma3 and sigma4 domains of RNA polymerase sigma factors"/>
    <property type="match status" value="1"/>
</dbReference>